<dbReference type="PROSITE" id="PS51007">
    <property type="entry name" value="CYTC"/>
    <property type="match status" value="1"/>
</dbReference>
<dbReference type="GO" id="GO:0046872">
    <property type="term" value="F:metal ion binding"/>
    <property type="evidence" value="ECO:0007669"/>
    <property type="project" value="UniProtKB-KW"/>
</dbReference>
<dbReference type="KEGG" id="rhg:EXZ61_15465"/>
<feature type="chain" id="PRO_5022187513" evidence="7">
    <location>
        <begin position="39"/>
        <end position="138"/>
    </location>
</feature>
<dbReference type="Pfam" id="PF00034">
    <property type="entry name" value="Cytochrom_C"/>
    <property type="match status" value="1"/>
</dbReference>
<keyword evidence="5 6" id="KW-0408">Iron</keyword>
<keyword evidence="4" id="KW-0249">Electron transport</keyword>
<evidence type="ECO:0000256" key="3">
    <source>
        <dbReference type="ARBA" id="ARBA00022723"/>
    </source>
</evidence>
<dbReference type="InterPro" id="IPR009056">
    <property type="entry name" value="Cyt_c-like_dom"/>
</dbReference>
<feature type="signal peptide" evidence="7">
    <location>
        <begin position="1"/>
        <end position="38"/>
    </location>
</feature>
<dbReference type="AlphaFoldDB" id="A0A515ES05"/>
<proteinExistence type="predicted"/>
<evidence type="ECO:0000256" key="4">
    <source>
        <dbReference type="ARBA" id="ARBA00022982"/>
    </source>
</evidence>
<dbReference type="SUPFAM" id="SSF46626">
    <property type="entry name" value="Cytochrome c"/>
    <property type="match status" value="1"/>
</dbReference>
<reference evidence="10" key="1">
    <citation type="submission" date="2019-02" db="EMBL/GenBank/DDBJ databases">
        <title>Complete genome sequence of Rhodoferax sp. Gr-4.</title>
        <authorList>
            <person name="Jin L."/>
        </authorList>
    </citation>
    <scope>NUCLEOTIDE SEQUENCE [LARGE SCALE GENOMIC DNA]</scope>
    <source>
        <strain evidence="10">Gr-4</strain>
    </source>
</reference>
<dbReference type="PRINTS" id="PR00604">
    <property type="entry name" value="CYTCHRMECIAB"/>
</dbReference>
<keyword evidence="1" id="KW-0813">Transport</keyword>
<gene>
    <name evidence="9" type="ORF">EXZ61_15465</name>
</gene>
<evidence type="ECO:0000313" key="9">
    <source>
        <dbReference type="EMBL" id="QDL55457.1"/>
    </source>
</evidence>
<evidence type="ECO:0000256" key="5">
    <source>
        <dbReference type="ARBA" id="ARBA00023004"/>
    </source>
</evidence>
<dbReference type="RefSeq" id="WP_142812614.1">
    <property type="nucleotide sequence ID" value="NZ_CP036282.1"/>
</dbReference>
<dbReference type="Proteomes" id="UP000317365">
    <property type="component" value="Chromosome"/>
</dbReference>
<evidence type="ECO:0000313" key="10">
    <source>
        <dbReference type="Proteomes" id="UP000317365"/>
    </source>
</evidence>
<reference evidence="10" key="2">
    <citation type="journal article" date="2020" name="Int. J. Syst. Evol. Microbiol.">
        <title>Genomic insights into a novel species Rhodoferax aquaticus sp. nov., isolated from freshwater.</title>
        <authorList>
            <person name="Li T."/>
            <person name="Zhuo Y."/>
            <person name="Jin C.Z."/>
            <person name="Wu X."/>
            <person name="Ko S.R."/>
            <person name="Jin F.J."/>
            <person name="Ahn C.Y."/>
            <person name="Oh H.M."/>
            <person name="Lee H.G."/>
            <person name="Jin L."/>
        </authorList>
    </citation>
    <scope>NUCLEOTIDE SEQUENCE [LARGE SCALE GENOMIC DNA]</scope>
    <source>
        <strain evidence="10">Gr-4</strain>
    </source>
</reference>
<dbReference type="Gene3D" id="1.10.760.10">
    <property type="entry name" value="Cytochrome c-like domain"/>
    <property type="match status" value="1"/>
</dbReference>
<evidence type="ECO:0000256" key="2">
    <source>
        <dbReference type="ARBA" id="ARBA00022617"/>
    </source>
</evidence>
<keyword evidence="7" id="KW-0732">Signal</keyword>
<dbReference type="InterPro" id="IPR036909">
    <property type="entry name" value="Cyt_c-like_dom_sf"/>
</dbReference>
<dbReference type="PANTHER" id="PTHR11961">
    <property type="entry name" value="CYTOCHROME C"/>
    <property type="match status" value="1"/>
</dbReference>
<dbReference type="GO" id="GO:0020037">
    <property type="term" value="F:heme binding"/>
    <property type="evidence" value="ECO:0007669"/>
    <property type="project" value="InterPro"/>
</dbReference>
<protein>
    <submittedName>
        <fullName evidence="9">C-type cytochrome</fullName>
    </submittedName>
</protein>
<keyword evidence="2 6" id="KW-0349">Heme</keyword>
<evidence type="ECO:0000256" key="6">
    <source>
        <dbReference type="PROSITE-ProRule" id="PRU00433"/>
    </source>
</evidence>
<dbReference type="EMBL" id="CP036282">
    <property type="protein sequence ID" value="QDL55457.1"/>
    <property type="molecule type" value="Genomic_DNA"/>
</dbReference>
<dbReference type="GO" id="GO:0009055">
    <property type="term" value="F:electron transfer activity"/>
    <property type="evidence" value="ECO:0007669"/>
    <property type="project" value="InterPro"/>
</dbReference>
<feature type="domain" description="Cytochrome c" evidence="8">
    <location>
        <begin position="39"/>
        <end position="136"/>
    </location>
</feature>
<keyword evidence="3 6" id="KW-0479">Metal-binding</keyword>
<sequence length="138" mass="14713">MRVGRQTARRTGRVPSRAASWAGLVALTWGLAAGSAQAESVAHGQQLFESRCVACHSLDAHRVGPALRGVFGRPAGKAPGYDYSAAMAKATHRWTPDKLKAWLTNPEALVPGQAMGYQVEQAADRADIVAYLATLSNR</sequence>
<dbReference type="InterPro" id="IPR002327">
    <property type="entry name" value="Cyt_c_1A/1B"/>
</dbReference>
<evidence type="ECO:0000259" key="8">
    <source>
        <dbReference type="PROSITE" id="PS51007"/>
    </source>
</evidence>
<accession>A0A515ES05</accession>
<keyword evidence="10" id="KW-1185">Reference proteome</keyword>
<evidence type="ECO:0000256" key="1">
    <source>
        <dbReference type="ARBA" id="ARBA00022448"/>
    </source>
</evidence>
<name>A0A515ES05_9BURK</name>
<evidence type="ECO:0000256" key="7">
    <source>
        <dbReference type="SAM" id="SignalP"/>
    </source>
</evidence>
<organism evidence="9 10">
    <name type="scientific">Rhodoferax aquaticus</name>
    <dbReference type="NCBI Taxonomy" id="2527691"/>
    <lineage>
        <taxon>Bacteria</taxon>
        <taxon>Pseudomonadati</taxon>
        <taxon>Pseudomonadota</taxon>
        <taxon>Betaproteobacteria</taxon>
        <taxon>Burkholderiales</taxon>
        <taxon>Comamonadaceae</taxon>
        <taxon>Rhodoferax</taxon>
    </lineage>
</organism>